<evidence type="ECO:0000256" key="2">
    <source>
        <dbReference type="ARBA" id="ARBA00022448"/>
    </source>
</evidence>
<accession>A0ABS3KHV0</accession>
<dbReference type="Proteomes" id="UP001518990">
    <property type="component" value="Unassembled WGS sequence"/>
</dbReference>
<dbReference type="CDD" id="cd06261">
    <property type="entry name" value="TM_PBP2"/>
    <property type="match status" value="1"/>
</dbReference>
<gene>
    <name evidence="10" type="ORF">IAI60_20810</name>
</gene>
<organism evidence="10 11">
    <name type="scientific">Roseomonas marmotae</name>
    <dbReference type="NCBI Taxonomy" id="2768161"/>
    <lineage>
        <taxon>Bacteria</taxon>
        <taxon>Pseudomonadati</taxon>
        <taxon>Pseudomonadota</taxon>
        <taxon>Alphaproteobacteria</taxon>
        <taxon>Acetobacterales</taxon>
        <taxon>Roseomonadaceae</taxon>
        <taxon>Roseomonas</taxon>
    </lineage>
</organism>
<evidence type="ECO:0000259" key="9">
    <source>
        <dbReference type="PROSITE" id="PS50928"/>
    </source>
</evidence>
<keyword evidence="6 8" id="KW-1133">Transmembrane helix</keyword>
<dbReference type="PANTHER" id="PTHR43357:SF4">
    <property type="entry name" value="INNER MEMBRANE ABC TRANSPORTER PERMEASE PROTEIN YDCV"/>
    <property type="match status" value="1"/>
</dbReference>
<keyword evidence="7 8" id="KW-0472">Membrane</keyword>
<keyword evidence="11" id="KW-1185">Reference proteome</keyword>
<comment type="caution">
    <text evidence="10">The sequence shown here is derived from an EMBL/GenBank/DDBJ whole genome shotgun (WGS) entry which is preliminary data.</text>
</comment>
<dbReference type="Pfam" id="PF00528">
    <property type="entry name" value="BPD_transp_1"/>
    <property type="match status" value="1"/>
</dbReference>
<evidence type="ECO:0000313" key="11">
    <source>
        <dbReference type="Proteomes" id="UP001518990"/>
    </source>
</evidence>
<name>A0ABS3KHV0_9PROT</name>
<sequence>MSVLGVLLLILLPAPLVVVIGASFHPTAVLRFPPDGFSLRWYEEFLGSAIWIRALGISALIAVAAAILTTLAALGAALALERAPERLRSVAETMILLPLLFPHAAIGIAFLGWLIAVQMNGTGAGILIAHLMLCAPFAYRPIAVALRQIDPSLAEAARVLGADERAAFSRVRLPLLRPGLSASLLFSFIVSFDEVTVTMFLIGPEVTTLPVAIYGHLHDSADPVVAAISSLLIVFTSALVLLAQRSFGLKIFVDVEEDSRRA</sequence>
<comment type="subcellular location">
    <subcellularLocation>
        <location evidence="1">Cell inner membrane</location>
        <topology evidence="1">Multi-pass membrane protein</topology>
    </subcellularLocation>
    <subcellularLocation>
        <location evidence="8">Cell membrane</location>
        <topology evidence="8">Multi-pass membrane protein</topology>
    </subcellularLocation>
</comment>
<proteinExistence type="inferred from homology"/>
<evidence type="ECO:0000256" key="7">
    <source>
        <dbReference type="ARBA" id="ARBA00023136"/>
    </source>
</evidence>
<dbReference type="SUPFAM" id="SSF161098">
    <property type="entry name" value="MetI-like"/>
    <property type="match status" value="1"/>
</dbReference>
<evidence type="ECO:0000256" key="4">
    <source>
        <dbReference type="ARBA" id="ARBA00022519"/>
    </source>
</evidence>
<protein>
    <submittedName>
        <fullName evidence="10">ABC transporter permease subunit</fullName>
    </submittedName>
</protein>
<keyword evidence="5 8" id="KW-0812">Transmembrane</keyword>
<comment type="similarity">
    <text evidence="8">Belongs to the binding-protein-dependent transport system permease family.</text>
</comment>
<evidence type="ECO:0000256" key="8">
    <source>
        <dbReference type="RuleBase" id="RU363032"/>
    </source>
</evidence>
<feature type="domain" description="ABC transmembrane type-1" evidence="9">
    <location>
        <begin position="55"/>
        <end position="243"/>
    </location>
</feature>
<dbReference type="EMBL" id="JACTNF010000039">
    <property type="protein sequence ID" value="MBO1077051.1"/>
    <property type="molecule type" value="Genomic_DNA"/>
</dbReference>
<feature type="transmembrane region" description="Helical" evidence="8">
    <location>
        <begin position="180"/>
        <end position="203"/>
    </location>
</feature>
<feature type="transmembrane region" description="Helical" evidence="8">
    <location>
        <begin position="50"/>
        <end position="74"/>
    </location>
</feature>
<reference evidence="10 11" key="1">
    <citation type="submission" date="2020-09" db="EMBL/GenBank/DDBJ databases">
        <title>Roseomonas.</title>
        <authorList>
            <person name="Zhu W."/>
        </authorList>
    </citation>
    <scope>NUCLEOTIDE SEQUENCE [LARGE SCALE GENOMIC DNA]</scope>
    <source>
        <strain evidence="10 11">1311</strain>
    </source>
</reference>
<dbReference type="PROSITE" id="PS50928">
    <property type="entry name" value="ABC_TM1"/>
    <property type="match status" value="1"/>
</dbReference>
<keyword evidence="2 8" id="KW-0813">Transport</keyword>
<dbReference type="InterPro" id="IPR000515">
    <property type="entry name" value="MetI-like"/>
</dbReference>
<dbReference type="InterPro" id="IPR035906">
    <property type="entry name" value="MetI-like_sf"/>
</dbReference>
<feature type="transmembrane region" description="Helical" evidence="8">
    <location>
        <begin position="223"/>
        <end position="243"/>
    </location>
</feature>
<dbReference type="PANTHER" id="PTHR43357">
    <property type="entry name" value="INNER MEMBRANE ABC TRANSPORTER PERMEASE PROTEIN YDCV"/>
    <property type="match status" value="1"/>
</dbReference>
<evidence type="ECO:0000256" key="1">
    <source>
        <dbReference type="ARBA" id="ARBA00004429"/>
    </source>
</evidence>
<evidence type="ECO:0000256" key="5">
    <source>
        <dbReference type="ARBA" id="ARBA00022692"/>
    </source>
</evidence>
<evidence type="ECO:0000256" key="6">
    <source>
        <dbReference type="ARBA" id="ARBA00022989"/>
    </source>
</evidence>
<evidence type="ECO:0000256" key="3">
    <source>
        <dbReference type="ARBA" id="ARBA00022475"/>
    </source>
</evidence>
<feature type="transmembrane region" description="Helical" evidence="8">
    <location>
        <begin position="95"/>
        <end position="116"/>
    </location>
</feature>
<keyword evidence="3" id="KW-1003">Cell membrane</keyword>
<dbReference type="Gene3D" id="1.10.3720.10">
    <property type="entry name" value="MetI-like"/>
    <property type="match status" value="1"/>
</dbReference>
<evidence type="ECO:0000313" key="10">
    <source>
        <dbReference type="EMBL" id="MBO1077051.1"/>
    </source>
</evidence>
<feature type="transmembrane region" description="Helical" evidence="8">
    <location>
        <begin position="122"/>
        <end position="139"/>
    </location>
</feature>
<keyword evidence="4" id="KW-0997">Cell inner membrane</keyword>